<sequence>MWMFEGRLGTWRSWDRDWGLEAMHESKDSLIRSGDRGWNPEVSVIGPEGRMRIHGFSLRSGDRIGTLVYLDPEDRIRPLRPCWNPEVWIRRSLVGTQRFFEVVMTPMRPRLHRGSDFFYLWNPEDRNPEVLPLILSFFEWNPKATGEPGGSSLDFMRRTHNHLGNLGQDYYRYLFGFRILPLGSWPLSSSYVVFYFCRKSLTGLEGAGVARSVLIRVLFTLVLWGPRCALGCTGVLGSFYSLLRLAHTIPALCLIPILILCGHATVVIPPLEVELQWWRDLPSTACHVKWVTPMDKRCMTMQPVLDWEKPNSRSDVFRSCDLCVCGRECSGWRGEGLRGVKGSRDV</sequence>
<proteinExistence type="predicted"/>
<evidence type="ECO:0000313" key="1">
    <source>
        <dbReference type="EMBL" id="KAF3568971.1"/>
    </source>
</evidence>
<comment type="caution">
    <text evidence="1">The sequence shown here is derived from an EMBL/GenBank/DDBJ whole genome shotgun (WGS) entry which is preliminary data.</text>
</comment>
<organism evidence="1 2">
    <name type="scientific">Brassica cretica</name>
    <name type="common">Mustard</name>
    <dbReference type="NCBI Taxonomy" id="69181"/>
    <lineage>
        <taxon>Eukaryota</taxon>
        <taxon>Viridiplantae</taxon>
        <taxon>Streptophyta</taxon>
        <taxon>Embryophyta</taxon>
        <taxon>Tracheophyta</taxon>
        <taxon>Spermatophyta</taxon>
        <taxon>Magnoliopsida</taxon>
        <taxon>eudicotyledons</taxon>
        <taxon>Gunneridae</taxon>
        <taxon>Pentapetalae</taxon>
        <taxon>rosids</taxon>
        <taxon>malvids</taxon>
        <taxon>Brassicales</taxon>
        <taxon>Brassicaceae</taxon>
        <taxon>Brassiceae</taxon>
        <taxon>Brassica</taxon>
    </lineage>
</organism>
<dbReference type="Proteomes" id="UP000266723">
    <property type="component" value="Unassembled WGS sequence"/>
</dbReference>
<accession>A0ABQ7D9P5</accession>
<reference evidence="1 2" key="1">
    <citation type="journal article" date="2020" name="BMC Genomics">
        <title>Intraspecific diversification of the crop wild relative Brassica cretica Lam. using demographic model selection.</title>
        <authorList>
            <person name="Kioukis A."/>
            <person name="Michalopoulou V.A."/>
            <person name="Briers L."/>
            <person name="Pirintsos S."/>
            <person name="Studholme D.J."/>
            <person name="Pavlidis P."/>
            <person name="Sarris P.F."/>
        </authorList>
    </citation>
    <scope>NUCLEOTIDE SEQUENCE [LARGE SCALE GENOMIC DNA]</scope>
    <source>
        <strain evidence="2">cv. PFS-1207/04</strain>
    </source>
</reference>
<evidence type="ECO:0000313" key="2">
    <source>
        <dbReference type="Proteomes" id="UP000266723"/>
    </source>
</evidence>
<gene>
    <name evidence="1" type="ORF">DY000_02014366</name>
</gene>
<name>A0ABQ7D9P5_BRACR</name>
<protein>
    <submittedName>
        <fullName evidence="1">Uncharacterized protein</fullName>
    </submittedName>
</protein>
<keyword evidence="2" id="KW-1185">Reference proteome</keyword>
<dbReference type="EMBL" id="QGKV02000759">
    <property type="protein sequence ID" value="KAF3568971.1"/>
    <property type="molecule type" value="Genomic_DNA"/>
</dbReference>